<protein>
    <recommendedName>
        <fullName evidence="1">chorismate mutase</fullName>
        <ecNumber evidence="1">5.4.99.5</ecNumber>
    </recommendedName>
</protein>
<dbReference type="SUPFAM" id="SSF48600">
    <property type="entry name" value="Chorismate mutase II"/>
    <property type="match status" value="1"/>
</dbReference>
<proteinExistence type="predicted"/>
<evidence type="ECO:0000313" key="4">
    <source>
        <dbReference type="EMBL" id="APW36443.1"/>
    </source>
</evidence>
<evidence type="ECO:0000256" key="2">
    <source>
        <dbReference type="ARBA" id="ARBA00023235"/>
    </source>
</evidence>
<reference evidence="4 5" key="1">
    <citation type="submission" date="2017-01" db="EMBL/GenBank/DDBJ databases">
        <authorList>
            <person name="Mah S.A."/>
            <person name="Swanson W.J."/>
            <person name="Moy G.W."/>
            <person name="Vacquier V.D."/>
        </authorList>
    </citation>
    <scope>NUCLEOTIDE SEQUENCE [LARGE SCALE GENOMIC DNA]</scope>
    <source>
        <strain evidence="4 5">DCY110</strain>
    </source>
</reference>
<dbReference type="GO" id="GO:0009697">
    <property type="term" value="P:salicylic acid biosynthetic process"/>
    <property type="evidence" value="ECO:0007669"/>
    <property type="project" value="TreeGrafter"/>
</dbReference>
<evidence type="ECO:0000313" key="5">
    <source>
        <dbReference type="Proteomes" id="UP000186609"/>
    </source>
</evidence>
<gene>
    <name evidence="4" type="ORF">RD110_03875</name>
</gene>
<dbReference type="Gene3D" id="1.20.59.10">
    <property type="entry name" value="Chorismate mutase"/>
    <property type="match status" value="1"/>
</dbReference>
<dbReference type="EC" id="5.4.99.5" evidence="1"/>
<dbReference type="EMBL" id="CP019236">
    <property type="protein sequence ID" value="APW36443.1"/>
    <property type="molecule type" value="Genomic_DNA"/>
</dbReference>
<dbReference type="InterPro" id="IPR002701">
    <property type="entry name" value="CM_II_prokaryot"/>
</dbReference>
<sequence>MTSPAHPAVQHCETMADVRAHIDALDARIVPLLAERSGYVAQAARIKQSADQVHDQARIDFIVDRVTAMARAQGAPEAVVEATYRAMIDAFITFEHAQFQQLRQGA</sequence>
<dbReference type="SMART" id="SM00830">
    <property type="entry name" value="CM_2"/>
    <property type="match status" value="1"/>
</dbReference>
<dbReference type="PROSITE" id="PS51168">
    <property type="entry name" value="CHORISMATE_MUT_2"/>
    <property type="match status" value="1"/>
</dbReference>
<dbReference type="RefSeq" id="WP_076196857.1">
    <property type="nucleotide sequence ID" value="NZ_CP019236.1"/>
</dbReference>
<organism evidence="4 5">
    <name type="scientific">Rhodoferax koreensis</name>
    <dbReference type="NCBI Taxonomy" id="1842727"/>
    <lineage>
        <taxon>Bacteria</taxon>
        <taxon>Pseudomonadati</taxon>
        <taxon>Pseudomonadota</taxon>
        <taxon>Betaproteobacteria</taxon>
        <taxon>Burkholderiales</taxon>
        <taxon>Comamonadaceae</taxon>
        <taxon>Rhodoferax</taxon>
    </lineage>
</organism>
<dbReference type="PANTHER" id="PTHR38041:SF1">
    <property type="entry name" value="CHORISMATE MUTASE"/>
    <property type="match status" value="1"/>
</dbReference>
<dbReference type="PANTHER" id="PTHR38041">
    <property type="entry name" value="CHORISMATE MUTASE"/>
    <property type="match status" value="1"/>
</dbReference>
<dbReference type="GO" id="GO:0046417">
    <property type="term" value="P:chorismate metabolic process"/>
    <property type="evidence" value="ECO:0007669"/>
    <property type="project" value="InterPro"/>
</dbReference>
<dbReference type="GO" id="GO:0004106">
    <property type="term" value="F:chorismate mutase activity"/>
    <property type="evidence" value="ECO:0007669"/>
    <property type="project" value="UniProtKB-EC"/>
</dbReference>
<feature type="domain" description="Chorismate mutase" evidence="3">
    <location>
        <begin position="9"/>
        <end position="99"/>
    </location>
</feature>
<dbReference type="InterPro" id="IPR051331">
    <property type="entry name" value="Chorismate_mutase-related"/>
</dbReference>
<dbReference type="Proteomes" id="UP000186609">
    <property type="component" value="Chromosome"/>
</dbReference>
<accession>A0A1P8JRQ5</accession>
<keyword evidence="2" id="KW-0413">Isomerase</keyword>
<evidence type="ECO:0000259" key="3">
    <source>
        <dbReference type="PROSITE" id="PS51168"/>
    </source>
</evidence>
<dbReference type="OrthoDB" id="5334665at2"/>
<dbReference type="Pfam" id="PF01817">
    <property type="entry name" value="CM_2"/>
    <property type="match status" value="1"/>
</dbReference>
<dbReference type="STRING" id="1842727.RD110_03875"/>
<dbReference type="AlphaFoldDB" id="A0A1P8JRQ5"/>
<dbReference type="InterPro" id="IPR036979">
    <property type="entry name" value="CM_dom_sf"/>
</dbReference>
<keyword evidence="5" id="KW-1185">Reference proteome</keyword>
<dbReference type="KEGG" id="rhy:RD110_03875"/>
<dbReference type="InterPro" id="IPR036263">
    <property type="entry name" value="Chorismate_II_sf"/>
</dbReference>
<name>A0A1P8JRQ5_9BURK</name>
<evidence type="ECO:0000256" key="1">
    <source>
        <dbReference type="ARBA" id="ARBA00012404"/>
    </source>
</evidence>